<evidence type="ECO:0000256" key="4">
    <source>
        <dbReference type="ARBA" id="ARBA00023125"/>
    </source>
</evidence>
<proteinExistence type="predicted"/>
<keyword evidence="4 8" id="KW-0238">DNA-binding</keyword>
<dbReference type="STRING" id="1215343.B488_10320"/>
<dbReference type="PANTHER" id="PTHR48111:SF22">
    <property type="entry name" value="REGULATOR OF RPOS"/>
    <property type="match status" value="1"/>
</dbReference>
<dbReference type="InterPro" id="IPR011006">
    <property type="entry name" value="CheY-like_superfamily"/>
</dbReference>
<evidence type="ECO:0000256" key="1">
    <source>
        <dbReference type="ARBA" id="ARBA00022553"/>
    </source>
</evidence>
<feature type="domain" description="OmpR/PhoB-type" evidence="10">
    <location>
        <begin position="124"/>
        <end position="223"/>
    </location>
</feature>
<evidence type="ECO:0000256" key="8">
    <source>
        <dbReference type="PROSITE-ProRule" id="PRU01091"/>
    </source>
</evidence>
<protein>
    <recommendedName>
        <fullName evidence="6">Cell cycle response regulator CtrA</fullName>
    </recommendedName>
</protein>
<feature type="modified residue" description="4-aspartylphosphate" evidence="7">
    <location>
        <position position="51"/>
    </location>
</feature>
<dbReference type="Gene3D" id="3.40.50.2300">
    <property type="match status" value="1"/>
</dbReference>
<dbReference type="CDD" id="cd00383">
    <property type="entry name" value="trans_reg_C"/>
    <property type="match status" value="1"/>
</dbReference>
<evidence type="ECO:0000259" key="10">
    <source>
        <dbReference type="PROSITE" id="PS51755"/>
    </source>
</evidence>
<feature type="domain" description="Response regulatory" evidence="9">
    <location>
        <begin position="2"/>
        <end position="116"/>
    </location>
</feature>
<dbReference type="CDD" id="cd17616">
    <property type="entry name" value="REC_OmpR_CtrA"/>
    <property type="match status" value="1"/>
</dbReference>
<evidence type="ECO:0000313" key="11">
    <source>
        <dbReference type="EMBL" id="AGA65024.1"/>
    </source>
</evidence>
<feature type="DNA-binding region" description="OmpR/PhoB-type" evidence="8">
    <location>
        <begin position="124"/>
        <end position="223"/>
    </location>
</feature>
<keyword evidence="5" id="KW-0804">Transcription</keyword>
<dbReference type="KEGG" id="lcc:B488_10320"/>
<evidence type="ECO:0000256" key="2">
    <source>
        <dbReference type="ARBA" id="ARBA00023012"/>
    </source>
</evidence>
<dbReference type="Pfam" id="PF00072">
    <property type="entry name" value="Response_reg"/>
    <property type="match status" value="1"/>
</dbReference>
<evidence type="ECO:0000256" key="5">
    <source>
        <dbReference type="ARBA" id="ARBA00023163"/>
    </source>
</evidence>
<dbReference type="Proteomes" id="UP000010799">
    <property type="component" value="Chromosome"/>
</dbReference>
<keyword evidence="1 7" id="KW-0597">Phosphoprotein</keyword>
<accession>L0EU21</accession>
<keyword evidence="3" id="KW-0805">Transcription regulation</keyword>
<dbReference type="FunFam" id="1.10.10.10:FF:000052">
    <property type="entry name" value="Cell cycle response regulator"/>
    <property type="match status" value="1"/>
</dbReference>
<name>L0EU21_LIBCB</name>
<keyword evidence="2" id="KW-0902">Two-component regulatory system</keyword>
<dbReference type="HOGENOM" id="CLU_000445_30_1_5"/>
<dbReference type="Pfam" id="PF00486">
    <property type="entry name" value="Trans_reg_C"/>
    <property type="match status" value="1"/>
</dbReference>
<dbReference type="PROSITE" id="PS51755">
    <property type="entry name" value="OMPR_PHOB"/>
    <property type="match status" value="1"/>
</dbReference>
<dbReference type="EMBL" id="CP003789">
    <property type="protein sequence ID" value="AGA65024.1"/>
    <property type="molecule type" value="Genomic_DNA"/>
</dbReference>
<dbReference type="PANTHER" id="PTHR48111">
    <property type="entry name" value="REGULATOR OF RPOS"/>
    <property type="match status" value="1"/>
</dbReference>
<organism evidence="11 12">
    <name type="scientific">Liberibacter crescens (strain BT-1)</name>
    <dbReference type="NCBI Taxonomy" id="1215343"/>
    <lineage>
        <taxon>Bacteria</taxon>
        <taxon>Pseudomonadati</taxon>
        <taxon>Pseudomonadota</taxon>
        <taxon>Alphaproteobacteria</taxon>
        <taxon>Hyphomicrobiales</taxon>
        <taxon>Rhizobiaceae</taxon>
        <taxon>Liberibacter</taxon>
    </lineage>
</organism>
<dbReference type="AlphaFoldDB" id="L0EU21"/>
<dbReference type="Gene3D" id="6.10.250.690">
    <property type="match status" value="1"/>
</dbReference>
<evidence type="ECO:0000256" key="3">
    <source>
        <dbReference type="ARBA" id="ARBA00023015"/>
    </source>
</evidence>
<keyword evidence="12" id="KW-1185">Reference proteome</keyword>
<dbReference type="SMART" id="SM00862">
    <property type="entry name" value="Trans_reg_C"/>
    <property type="match status" value="1"/>
</dbReference>
<dbReference type="RefSeq" id="WP_015273449.1">
    <property type="nucleotide sequence ID" value="NC_019907.1"/>
</dbReference>
<reference evidence="11 12" key="1">
    <citation type="journal article" date="2012" name="Stand. Genomic Sci.">
        <title>Complete genome sequence of Liberibacter crescens BT-1.</title>
        <authorList>
            <person name="Leonard M.T."/>
            <person name="Fagen J.R."/>
            <person name="Davis-Richardson A.G."/>
            <person name="Davis M.J."/>
            <person name="Triplett E.W."/>
        </authorList>
    </citation>
    <scope>NUCLEOTIDE SEQUENCE [LARGE SCALE GENOMIC DNA]</scope>
    <source>
        <strain evidence="11 12">BT-1</strain>
    </source>
</reference>
<dbReference type="Gene3D" id="1.10.10.10">
    <property type="entry name" value="Winged helix-like DNA-binding domain superfamily/Winged helix DNA-binding domain"/>
    <property type="match status" value="1"/>
</dbReference>
<evidence type="ECO:0000313" key="12">
    <source>
        <dbReference type="Proteomes" id="UP000010799"/>
    </source>
</evidence>
<dbReference type="GO" id="GO:0032993">
    <property type="term" value="C:protein-DNA complex"/>
    <property type="evidence" value="ECO:0007669"/>
    <property type="project" value="TreeGrafter"/>
</dbReference>
<dbReference type="PROSITE" id="PS50110">
    <property type="entry name" value="RESPONSE_REGULATORY"/>
    <property type="match status" value="1"/>
</dbReference>
<evidence type="ECO:0000259" key="9">
    <source>
        <dbReference type="PROSITE" id="PS50110"/>
    </source>
</evidence>
<dbReference type="InterPro" id="IPR039420">
    <property type="entry name" value="WalR-like"/>
</dbReference>
<evidence type="ECO:0000256" key="6">
    <source>
        <dbReference type="ARBA" id="ARBA00040524"/>
    </source>
</evidence>
<dbReference type="GO" id="GO:0005829">
    <property type="term" value="C:cytosol"/>
    <property type="evidence" value="ECO:0007669"/>
    <property type="project" value="TreeGrafter"/>
</dbReference>
<dbReference type="GO" id="GO:0000156">
    <property type="term" value="F:phosphorelay response regulator activity"/>
    <property type="evidence" value="ECO:0007669"/>
    <property type="project" value="TreeGrafter"/>
</dbReference>
<dbReference type="InterPro" id="IPR036388">
    <property type="entry name" value="WH-like_DNA-bd_sf"/>
</dbReference>
<dbReference type="PATRIC" id="fig|1215343.11.peg.1060"/>
<dbReference type="NCBIfam" id="NF045991">
    <property type="entry name" value="RespRegCtrARhodob"/>
    <property type="match status" value="1"/>
</dbReference>
<dbReference type="GO" id="GO:0000976">
    <property type="term" value="F:transcription cis-regulatory region binding"/>
    <property type="evidence" value="ECO:0007669"/>
    <property type="project" value="TreeGrafter"/>
</dbReference>
<sequence>MRILLIEDDSAIAHSIELMLKSENFNVYTTNLGEEGVDLGKLYDYDIILLDLNLPDISGYEVLRTLRLSKIKTPILILSGMSGIEEKVRGLGFGADDYMTKPLHKDELVARINAIVRRSKGHAQSVIVTGDLIVNLDSKTVEVGGQRVHLTGKEYQMLELLSLRKNTTLTKEMFLNHLYGGMDEPELKIIDVFICKLRKKLSNASGGANYIETVWGRGYVLREPNSRDYLETA</sequence>
<gene>
    <name evidence="11" type="ordered locus">B488_10320</name>
</gene>
<dbReference type="InterPro" id="IPR001789">
    <property type="entry name" value="Sig_transdc_resp-reg_receiver"/>
</dbReference>
<dbReference type="SUPFAM" id="SSF52172">
    <property type="entry name" value="CheY-like"/>
    <property type="match status" value="1"/>
</dbReference>
<dbReference type="GO" id="GO:0006355">
    <property type="term" value="P:regulation of DNA-templated transcription"/>
    <property type="evidence" value="ECO:0007669"/>
    <property type="project" value="InterPro"/>
</dbReference>
<dbReference type="eggNOG" id="COG0745">
    <property type="taxonomic scope" value="Bacteria"/>
</dbReference>
<dbReference type="SMART" id="SM00448">
    <property type="entry name" value="REC"/>
    <property type="match status" value="1"/>
</dbReference>
<dbReference type="InterPro" id="IPR001867">
    <property type="entry name" value="OmpR/PhoB-type_DNA-bd"/>
</dbReference>
<evidence type="ECO:0000256" key="7">
    <source>
        <dbReference type="PROSITE-ProRule" id="PRU00169"/>
    </source>
</evidence>